<protein>
    <submittedName>
        <fullName evidence="3">Uncharacterized protein</fullName>
    </submittedName>
</protein>
<dbReference type="EMBL" id="CM017322">
    <property type="protein sequence ID" value="KAE8009472.1"/>
    <property type="molecule type" value="Genomic_DNA"/>
</dbReference>
<dbReference type="FunFam" id="3.40.50.720:FF:000084">
    <property type="entry name" value="Short-chain dehydrogenase reductase"/>
    <property type="match status" value="1"/>
</dbReference>
<dbReference type="PRINTS" id="PR00081">
    <property type="entry name" value="GDHRDH"/>
</dbReference>
<dbReference type="AlphaFoldDB" id="A0A5N6QU73"/>
<keyword evidence="4" id="KW-1185">Reference proteome</keyword>
<organism evidence="3 4">
    <name type="scientific">Carpinus fangiana</name>
    <dbReference type="NCBI Taxonomy" id="176857"/>
    <lineage>
        <taxon>Eukaryota</taxon>
        <taxon>Viridiplantae</taxon>
        <taxon>Streptophyta</taxon>
        <taxon>Embryophyta</taxon>
        <taxon>Tracheophyta</taxon>
        <taxon>Spermatophyta</taxon>
        <taxon>Magnoliopsida</taxon>
        <taxon>eudicotyledons</taxon>
        <taxon>Gunneridae</taxon>
        <taxon>Pentapetalae</taxon>
        <taxon>rosids</taxon>
        <taxon>fabids</taxon>
        <taxon>Fagales</taxon>
        <taxon>Betulaceae</taxon>
        <taxon>Carpinus</taxon>
    </lineage>
</organism>
<sequence>MSFTSSTASYKRLEGKVAIITGGASGIGASAVRIFHEQGAKVVIADIQDDLGEAIAKNLGEHVCYIHCNVSKEDNVRDLVDATIAKHGKLDIMYNNAGVMDRPFGSILDTTKADLDLCVGVNLGGAFLGAKHAARVMVPRHKGVILFTTSACTSIAGLSTHSYAASKYAIWGLARNLAAELGQHGVRVNCVSPFAVMTGMTAKGIHEDAIAQIEVAVSGMGNLKGEVLKPEGIARAALFLASDEANFVSGLNLVVDGGFSVVNPSMLMAHQLVPENYLLVSLDSCRIMDIFSYHLIYILAGANHAAIVMVPRRKGVILFTNSMCTSIGGLSTHSYAASKYAIWGLAKNLAVKLGQHSVRVNRVSLFAVLTNMTAKGIHDDVIAQFEVAVSGMGNLKGEVLKPEGIARVVLYLASDEANFVSGLDLVVDGGGFSVVNPSMLMAHQLVLEN</sequence>
<evidence type="ECO:0000256" key="1">
    <source>
        <dbReference type="ARBA" id="ARBA00006484"/>
    </source>
</evidence>
<dbReference type="PANTHER" id="PTHR43180">
    <property type="entry name" value="3-OXOACYL-(ACYL-CARRIER-PROTEIN) REDUCTASE (AFU_ORTHOLOGUE AFUA_6G11210)"/>
    <property type="match status" value="1"/>
</dbReference>
<dbReference type="PRINTS" id="PR00080">
    <property type="entry name" value="SDRFAMILY"/>
</dbReference>
<dbReference type="GO" id="GO:0016491">
    <property type="term" value="F:oxidoreductase activity"/>
    <property type="evidence" value="ECO:0007669"/>
    <property type="project" value="UniProtKB-KW"/>
</dbReference>
<accession>A0A5N6QU73</accession>
<proteinExistence type="inferred from homology"/>
<dbReference type="SUPFAM" id="SSF51735">
    <property type="entry name" value="NAD(P)-binding Rossmann-fold domains"/>
    <property type="match status" value="2"/>
</dbReference>
<dbReference type="OrthoDB" id="294295at2759"/>
<name>A0A5N6QU73_9ROSI</name>
<dbReference type="PANTHER" id="PTHR43180:SF37">
    <property type="entry name" value="TROPINONE REDUCTASE-LIKE 2"/>
    <property type="match status" value="1"/>
</dbReference>
<reference evidence="3 4" key="1">
    <citation type="submission" date="2019-06" db="EMBL/GenBank/DDBJ databases">
        <title>A chromosomal-level reference genome of Carpinus fangiana (Coryloideae, Betulaceae).</title>
        <authorList>
            <person name="Yang X."/>
            <person name="Wang Z."/>
            <person name="Zhang L."/>
            <person name="Hao G."/>
            <person name="Liu J."/>
            <person name="Yang Y."/>
        </authorList>
    </citation>
    <scope>NUCLEOTIDE SEQUENCE [LARGE SCALE GENOMIC DNA]</scope>
    <source>
        <strain evidence="3">Cfa_2016G</strain>
        <tissue evidence="3">Leaf</tissue>
    </source>
</reference>
<dbReference type="Gene3D" id="3.40.50.720">
    <property type="entry name" value="NAD(P)-binding Rossmann-like Domain"/>
    <property type="match status" value="2"/>
</dbReference>
<dbReference type="InterPro" id="IPR036291">
    <property type="entry name" value="NAD(P)-bd_dom_sf"/>
</dbReference>
<dbReference type="PROSITE" id="PS00061">
    <property type="entry name" value="ADH_SHORT"/>
    <property type="match status" value="2"/>
</dbReference>
<evidence type="ECO:0000313" key="4">
    <source>
        <dbReference type="Proteomes" id="UP000327013"/>
    </source>
</evidence>
<dbReference type="Pfam" id="PF13561">
    <property type="entry name" value="adh_short_C2"/>
    <property type="match status" value="2"/>
</dbReference>
<gene>
    <name evidence="3" type="ORF">FH972_005909</name>
</gene>
<dbReference type="InterPro" id="IPR020904">
    <property type="entry name" value="Sc_DH/Rdtase_CS"/>
</dbReference>
<dbReference type="Proteomes" id="UP000327013">
    <property type="component" value="Chromosome 2"/>
</dbReference>
<evidence type="ECO:0000313" key="3">
    <source>
        <dbReference type="EMBL" id="KAE8009472.1"/>
    </source>
</evidence>
<keyword evidence="2" id="KW-0560">Oxidoreductase</keyword>
<comment type="similarity">
    <text evidence="1">Belongs to the short-chain dehydrogenases/reductases (SDR) family.</text>
</comment>
<evidence type="ECO:0000256" key="2">
    <source>
        <dbReference type="ARBA" id="ARBA00023002"/>
    </source>
</evidence>
<dbReference type="InterPro" id="IPR002347">
    <property type="entry name" value="SDR_fam"/>
</dbReference>